<keyword evidence="1" id="KW-1133">Transmembrane helix</keyword>
<dbReference type="EMBL" id="CYYK01000009">
    <property type="protein sequence ID" value="CUO61930.1"/>
    <property type="molecule type" value="Genomic_DNA"/>
</dbReference>
<evidence type="ECO:0000313" key="2">
    <source>
        <dbReference type="EMBL" id="CUN30111.1"/>
    </source>
</evidence>
<reference evidence="9" key="6">
    <citation type="submission" date="2023-03" db="EMBL/GenBank/DDBJ databases">
        <title>Parabacteroides distasonis, a bacteria resistant against UC.</title>
        <authorList>
            <person name="Dai W."/>
        </authorList>
    </citation>
    <scope>NUCLEOTIDE SEQUENCE</scope>
    <source>
        <strain evidence="9">F1-28</strain>
    </source>
</reference>
<dbReference type="EMBL" id="NFJX01000019">
    <property type="protein sequence ID" value="OUP15669.1"/>
    <property type="molecule type" value="Genomic_DNA"/>
</dbReference>
<reference evidence="13" key="2">
    <citation type="submission" date="2017-04" db="EMBL/GenBank/DDBJ databases">
        <title>Function of individual gut microbiota members based on whole genome sequencing of pure cultures obtained from chicken caecum.</title>
        <authorList>
            <person name="Medvecky M."/>
            <person name="Cejkova D."/>
            <person name="Polansky O."/>
            <person name="Karasova D."/>
            <person name="Kubasova T."/>
            <person name="Cizek A."/>
            <person name="Rychlik I."/>
        </authorList>
    </citation>
    <scope>NUCLEOTIDE SEQUENCE [LARGE SCALE GENOMIC DNA]</scope>
    <source>
        <strain evidence="13">An199</strain>
    </source>
</reference>
<accession>A0A174SY07</accession>
<dbReference type="AlphaFoldDB" id="A0A174SY07"/>
<dbReference type="Proteomes" id="UP001221009">
    <property type="component" value="Chromosome"/>
</dbReference>
<proteinExistence type="predicted"/>
<dbReference type="Proteomes" id="UP000095591">
    <property type="component" value="Unassembled WGS sequence"/>
</dbReference>
<reference evidence="8" key="3">
    <citation type="journal article" date="2018" name="BMC Genomics">
        <title>Whole genome sequencing and function prediction of 133 gut anaerobes isolated from chicken caecum in pure cultures.</title>
        <authorList>
            <person name="Medvecky M."/>
            <person name="Cejkova D."/>
            <person name="Polansky O."/>
            <person name="Karasova D."/>
            <person name="Kubasova T."/>
            <person name="Cizek A."/>
            <person name="Rychlik I."/>
        </authorList>
    </citation>
    <scope>NUCLEOTIDE SEQUENCE</scope>
    <source>
        <strain evidence="8">An199</strain>
    </source>
</reference>
<feature type="transmembrane region" description="Helical" evidence="1">
    <location>
        <begin position="14"/>
        <end position="30"/>
    </location>
</feature>
<gene>
    <name evidence="8" type="ORF">B5F32_17070</name>
    <name evidence="3" type="ORF">ERS852380_02717</name>
    <name evidence="2" type="ORF">ERS852429_03510</name>
    <name evidence="4" type="ORF">ERS852560_04080</name>
    <name evidence="5" type="ORF">LI194_06875</name>
    <name evidence="9" type="ORF">P2T59_17455</name>
    <name evidence="6" type="ORF">PN599_11745</name>
    <name evidence="7" type="ORF">PN612_00815</name>
</gene>
<evidence type="ECO:0000313" key="13">
    <source>
        <dbReference type="Proteomes" id="UP000195950"/>
    </source>
</evidence>
<sequence length="68" mass="8093">MIPQIICWISLPEIGYIVGIAVILFGCKAVSQNPFISKKQKILWMLTILFLNWIGLLWYYYTFYMKEK</sequence>
<dbReference type="Proteomes" id="UP000195950">
    <property type="component" value="Unassembled WGS sequence"/>
</dbReference>
<evidence type="ECO:0000313" key="4">
    <source>
        <dbReference type="EMBL" id="CUQ54945.1"/>
    </source>
</evidence>
<organism evidence="8 13">
    <name type="scientific">Parabacteroides distasonis</name>
    <dbReference type="NCBI Taxonomy" id="823"/>
    <lineage>
        <taxon>Bacteria</taxon>
        <taxon>Pseudomonadati</taxon>
        <taxon>Bacteroidota</taxon>
        <taxon>Bacteroidia</taxon>
        <taxon>Bacteroidales</taxon>
        <taxon>Tannerellaceae</taxon>
        <taxon>Parabacteroides</taxon>
    </lineage>
</organism>
<evidence type="ECO:0000256" key="1">
    <source>
        <dbReference type="SAM" id="Phobius"/>
    </source>
</evidence>
<evidence type="ECO:0000313" key="6">
    <source>
        <dbReference type="EMBL" id="MDB9005674.1"/>
    </source>
</evidence>
<evidence type="ECO:0000313" key="8">
    <source>
        <dbReference type="EMBL" id="OUP15669.1"/>
    </source>
</evidence>
<reference evidence="6" key="5">
    <citation type="submission" date="2023-01" db="EMBL/GenBank/DDBJ databases">
        <title>Human gut microbiome strain richness.</title>
        <authorList>
            <person name="Chen-Liaw A."/>
        </authorList>
    </citation>
    <scope>NUCLEOTIDE SEQUENCE</scope>
    <source>
        <strain evidence="7">D35st1_E5_D35t1_190705</strain>
        <strain evidence="6">RTP21484st1_E5_RTP21484_190118</strain>
    </source>
</reference>
<reference evidence="10 11" key="1">
    <citation type="submission" date="2015-09" db="EMBL/GenBank/DDBJ databases">
        <authorList>
            <consortium name="Pathogen Informatics"/>
        </authorList>
    </citation>
    <scope>NUCLEOTIDE SEQUENCE [LARGE SCALE GENOMIC DNA]</scope>
    <source>
        <strain evidence="3 11">2789STDY5608822</strain>
        <strain evidence="2 12">2789STDY5608872</strain>
        <strain evidence="4 10">2789STDY5834948</strain>
    </source>
</reference>
<feature type="transmembrane region" description="Helical" evidence="1">
    <location>
        <begin position="42"/>
        <end position="61"/>
    </location>
</feature>
<keyword evidence="1" id="KW-0472">Membrane</keyword>
<evidence type="ECO:0000313" key="7">
    <source>
        <dbReference type="EMBL" id="MDB9137046.1"/>
    </source>
</evidence>
<dbReference type="Proteomes" id="UP001211522">
    <property type="component" value="Unassembled WGS sequence"/>
</dbReference>
<dbReference type="EMBL" id="JAQMPJ010000009">
    <property type="protein sequence ID" value="MDB9005674.1"/>
    <property type="molecule type" value="Genomic_DNA"/>
</dbReference>
<reference evidence="5" key="4">
    <citation type="submission" date="2021-10" db="EMBL/GenBank/DDBJ databases">
        <title>Collection of gut derived symbiotic bacterial strains cultured from healthy donors.</title>
        <authorList>
            <person name="Lin H."/>
            <person name="Littmann E."/>
            <person name="Kohout C."/>
            <person name="Pamer E.G."/>
        </authorList>
    </citation>
    <scope>NUCLEOTIDE SEQUENCE</scope>
    <source>
        <strain evidence="5">DFI.2.94</strain>
    </source>
</reference>
<evidence type="ECO:0000313" key="5">
    <source>
        <dbReference type="EMBL" id="MCB6517519.1"/>
    </source>
</evidence>
<dbReference type="EMBL" id="JAQMPX010000004">
    <property type="protein sequence ID" value="MDB9137046.1"/>
    <property type="molecule type" value="Genomic_DNA"/>
</dbReference>
<dbReference type="GeneID" id="93523133"/>
<evidence type="ECO:0000313" key="9">
    <source>
        <dbReference type="EMBL" id="WET63473.1"/>
    </source>
</evidence>
<dbReference type="EMBL" id="CYXP01000009">
    <property type="protein sequence ID" value="CUN30111.1"/>
    <property type="molecule type" value="Genomic_DNA"/>
</dbReference>
<dbReference type="Proteomes" id="UP001198806">
    <property type="component" value="Unassembled WGS sequence"/>
</dbReference>
<evidence type="ECO:0000313" key="3">
    <source>
        <dbReference type="EMBL" id="CUO61930.1"/>
    </source>
</evidence>
<dbReference type="EMBL" id="CZBM01000024">
    <property type="protein sequence ID" value="CUQ54945.1"/>
    <property type="molecule type" value="Genomic_DNA"/>
</dbReference>
<dbReference type="RefSeq" id="WP_005860253.1">
    <property type="nucleotide sequence ID" value="NZ_AP019729.1"/>
</dbReference>
<protein>
    <submittedName>
        <fullName evidence="8">Uncharacterized protein</fullName>
    </submittedName>
</protein>
<dbReference type="Proteomes" id="UP000095455">
    <property type="component" value="Unassembled WGS sequence"/>
</dbReference>
<dbReference type="EMBL" id="JAJCNI010000006">
    <property type="protein sequence ID" value="MCB6517519.1"/>
    <property type="molecule type" value="Genomic_DNA"/>
</dbReference>
<evidence type="ECO:0000313" key="11">
    <source>
        <dbReference type="Proteomes" id="UP000095455"/>
    </source>
</evidence>
<evidence type="ECO:0000313" key="12">
    <source>
        <dbReference type="Proteomes" id="UP000095591"/>
    </source>
</evidence>
<name>A0A174SY07_PARDI</name>
<dbReference type="EMBL" id="CP120353">
    <property type="protein sequence ID" value="WET63473.1"/>
    <property type="molecule type" value="Genomic_DNA"/>
</dbReference>
<keyword evidence="1" id="KW-0812">Transmembrane</keyword>
<evidence type="ECO:0000313" key="10">
    <source>
        <dbReference type="Proteomes" id="UP000095332"/>
    </source>
</evidence>
<dbReference type="Proteomes" id="UP001210126">
    <property type="component" value="Unassembled WGS sequence"/>
</dbReference>
<dbReference type="Proteomes" id="UP000095332">
    <property type="component" value="Unassembled WGS sequence"/>
</dbReference>